<dbReference type="PROSITE" id="PS00455">
    <property type="entry name" value="AMP_BINDING"/>
    <property type="match status" value="1"/>
</dbReference>
<dbReference type="PANTHER" id="PTHR43813">
    <property type="entry name" value="ACYL-ACTIVATING ENZYME 16, CHLOROPLASTIC-RELATED"/>
    <property type="match status" value="1"/>
</dbReference>
<dbReference type="InterPro" id="IPR052987">
    <property type="entry name" value="Chloroplast_AMP-bd_Enzymes"/>
</dbReference>
<dbReference type="InterPro" id="IPR000873">
    <property type="entry name" value="AMP-dep_synth/lig_dom"/>
</dbReference>
<dbReference type="InterPro" id="IPR013103">
    <property type="entry name" value="RVT_2"/>
</dbReference>
<feature type="domain" description="AMP-dependent synthetase/ligase" evidence="1">
    <location>
        <begin position="1022"/>
        <end position="1112"/>
    </location>
</feature>
<dbReference type="Gene3D" id="3.40.50.12780">
    <property type="entry name" value="N-terminal domain of ligase-like"/>
    <property type="match status" value="2"/>
</dbReference>
<dbReference type="InterPro" id="IPR020845">
    <property type="entry name" value="AMP-binding_CS"/>
</dbReference>
<dbReference type="Pfam" id="PF00501">
    <property type="entry name" value="AMP-binding"/>
    <property type="match status" value="2"/>
</dbReference>
<evidence type="ECO:0000259" key="2">
    <source>
        <dbReference type="Pfam" id="PF07727"/>
    </source>
</evidence>
<evidence type="ECO:0000259" key="3">
    <source>
        <dbReference type="Pfam" id="PF14244"/>
    </source>
</evidence>
<dbReference type="SUPFAM" id="SSF56801">
    <property type="entry name" value="Acetyl-CoA synthetase-like"/>
    <property type="match status" value="2"/>
</dbReference>
<dbReference type="EMBL" id="KZ662890">
    <property type="protein sequence ID" value="PPS17846.1"/>
    <property type="molecule type" value="Genomic_DNA"/>
</dbReference>
<dbReference type="OrthoDB" id="1700726at2759"/>
<evidence type="ECO:0000313" key="4">
    <source>
        <dbReference type="EMBL" id="PPS17846.1"/>
    </source>
</evidence>
<feature type="domain" description="AMP-dependent synthetase/ligase" evidence="1">
    <location>
        <begin position="95"/>
        <end position="372"/>
    </location>
</feature>
<protein>
    <recommendedName>
        <fullName evidence="6">AMP-dependent synthetase/ligase domain-containing protein</fullName>
    </recommendedName>
</protein>
<dbReference type="PANTHER" id="PTHR43813:SF1">
    <property type="entry name" value="ACYL-ACTIVATING ENZYME 16, CHLOROPLASTIC-RELATED"/>
    <property type="match status" value="1"/>
</dbReference>
<dbReference type="InterPro" id="IPR042099">
    <property type="entry name" value="ANL_N_sf"/>
</dbReference>
<name>A0A2P5YQG8_GOSBA</name>
<sequence>MATLLSSTSSFDYYNHSLHFLFSPSKLHCPRILASKLPELRFPVFSPSKSRVFCESKTQEGQIRRCSPLLEKASLPSNGALASDEWKAVPDIWRSSAEKHGDRVAVVDPYHDPPSTMTYKQLEQEILDFTEGLRVIGVNPEEKVALFADNSCRWLAADQGIMAMGAINVVRGSRSAVEELLHIYNHSESVGLVVDNPEFFNRLAGTFSSKATMRFIVLLWGEKVCLSSGETHSVPIFSYKEIIELGRESRVAHIDSHDARQGCKYEIIGSDDIATIVYTSGTTGNPKGVMLTHKNLLHQIENLWDVVPTEAGDRFLSMLPTWHVYERACEYFTFTHGIEQVYTTVRNLKDDLRHYQPQYLISVPLVYETLYRYLFSPIIMSIDEKFVIPTDNPSLQISPVKLDGHNYLTWSRSYLFIKARGLQGYITDCGRNLIIIKIFKRIVPRMPKNFRRWLNTECDQIRVQVFGKTPFPSLHVAYFYVQQEESRHVVVLYNPPLEKADLIINQDGRGGKRKGNSRPQANLSDFVTTEDKSTFPGSFTLNEIQHIRHLLSQLDSTSIAKSNQAKLGTVLSAPSTFDSWIIDSSANRHMIGSKKSLFNYTTCPYKDSVQLADDSFTSISRICSVVCTPYITLSSILSVSKFPDLQSGKTIGSDRLCDDLYLLDRLSRFCIRLVVQVQVPRMVFPKEKIGIFLEVARSFIFTMTLPKPYWGDAILVTAYLINRMPLRVLDFKSLIETLKGKTDYPVSPKGEVIDIEEMTSSSITLPRENLVPVETLVQEKTSRRLLDRPDLTTYTRKTKKEYAIIQSALFLHSSLLKARFVAQGFTQTYGVGYQETFALIAKLNTIRILLSCATNLDWDLQQFNVKNFFLHGNLEEEGDCEIVDKGRYQRLVGRLIYLAHTRPDIAYAVNLKVYNGYCILVGGNLYCILVGGNLVIWRNKKRSVLARSSAEAEYRAMARGVFEFLWLQKGLYLTRNTEQPSYLASMLDCLWARIIAAILWPLHVLAKKLVYQKIHSSIGISKAGVNGGGSLPMHLDKFFEAIGVTVQNGYGLTESSPVVACRRPYCNVIGSIGHPIQHTEFKVVDSKTGEVLPPGTRGIVKVRGPQVMKGYYKNPLATKQALDEDGWLDTGDIGWIAPHHSVGRSRRCGGVIVLEGRAKDTIVLSSGENVEPLEIEEAAMRSSLIQQIVVDQRRLAAIIVPNKDEVLQAAKVSSIVDPDAVDLGRDKMTSLLYEELSKWTSECSFQVRPILVVDEPFTIDCGLMTPTMKIRRDQVVAKYKEEIANLYK</sequence>
<dbReference type="Proteomes" id="UP000239757">
    <property type="component" value="Unassembled WGS sequence"/>
</dbReference>
<organism evidence="4 5">
    <name type="scientific">Gossypium barbadense</name>
    <name type="common">Sea Island cotton</name>
    <name type="synonym">Hibiscus barbadensis</name>
    <dbReference type="NCBI Taxonomy" id="3634"/>
    <lineage>
        <taxon>Eukaryota</taxon>
        <taxon>Viridiplantae</taxon>
        <taxon>Streptophyta</taxon>
        <taxon>Embryophyta</taxon>
        <taxon>Tracheophyta</taxon>
        <taxon>Spermatophyta</taxon>
        <taxon>Magnoliopsida</taxon>
        <taxon>eudicotyledons</taxon>
        <taxon>Gunneridae</taxon>
        <taxon>Pentapetalae</taxon>
        <taxon>rosids</taxon>
        <taxon>malvids</taxon>
        <taxon>Malvales</taxon>
        <taxon>Malvaceae</taxon>
        <taxon>Malvoideae</taxon>
        <taxon>Gossypium</taxon>
    </lineage>
</organism>
<evidence type="ECO:0000259" key="1">
    <source>
        <dbReference type="Pfam" id="PF00501"/>
    </source>
</evidence>
<gene>
    <name evidence="4" type="ORF">GOBAR_AA02737</name>
</gene>
<dbReference type="Pfam" id="PF07727">
    <property type="entry name" value="RVT_2"/>
    <property type="match status" value="1"/>
</dbReference>
<accession>A0A2P5YQG8</accession>
<evidence type="ECO:0008006" key="6">
    <source>
        <dbReference type="Google" id="ProtNLM"/>
    </source>
</evidence>
<dbReference type="InterPro" id="IPR029472">
    <property type="entry name" value="Copia-like_N"/>
</dbReference>
<feature type="domain" description="Retrotransposon Copia-like N-terminal" evidence="3">
    <location>
        <begin position="389"/>
        <end position="426"/>
    </location>
</feature>
<dbReference type="GO" id="GO:0009507">
    <property type="term" value="C:chloroplast"/>
    <property type="evidence" value="ECO:0007669"/>
    <property type="project" value="TreeGrafter"/>
</dbReference>
<reference evidence="4 5" key="1">
    <citation type="submission" date="2015-01" db="EMBL/GenBank/DDBJ databases">
        <title>Genome of allotetraploid Gossypium barbadense reveals genomic plasticity and fiber elongation in cotton evolution.</title>
        <authorList>
            <person name="Chen X."/>
            <person name="Liu X."/>
            <person name="Zhao B."/>
            <person name="Zheng H."/>
            <person name="Hu Y."/>
            <person name="Lu G."/>
            <person name="Yang C."/>
            <person name="Chen J."/>
            <person name="Shan C."/>
            <person name="Zhang L."/>
            <person name="Zhou Y."/>
            <person name="Wang L."/>
            <person name="Guo W."/>
            <person name="Bai Y."/>
            <person name="Ruan J."/>
            <person name="Shangguan X."/>
            <person name="Mao Y."/>
            <person name="Jiang J."/>
            <person name="Zhu Y."/>
            <person name="Lei J."/>
            <person name="Kang H."/>
            <person name="Chen S."/>
            <person name="He X."/>
            <person name="Wang R."/>
            <person name="Wang Y."/>
            <person name="Chen J."/>
            <person name="Wang L."/>
            <person name="Yu S."/>
            <person name="Wang B."/>
            <person name="Wei J."/>
            <person name="Song S."/>
            <person name="Lu X."/>
            <person name="Gao Z."/>
            <person name="Gu W."/>
            <person name="Deng X."/>
            <person name="Ma D."/>
            <person name="Wang S."/>
            <person name="Liang W."/>
            <person name="Fang L."/>
            <person name="Cai C."/>
            <person name="Zhu X."/>
            <person name="Zhou B."/>
            <person name="Zhang Y."/>
            <person name="Chen Z."/>
            <person name="Xu S."/>
            <person name="Zhu R."/>
            <person name="Wang S."/>
            <person name="Zhang T."/>
            <person name="Zhao G."/>
        </authorList>
    </citation>
    <scope>NUCLEOTIDE SEQUENCE [LARGE SCALE GENOMIC DNA]</scope>
    <source>
        <strain evidence="5">cv. Xinhai21</strain>
        <tissue evidence="4">Leaf</tissue>
    </source>
</reference>
<dbReference type="GO" id="GO:0030497">
    <property type="term" value="P:fatty acid elongation"/>
    <property type="evidence" value="ECO:0007669"/>
    <property type="project" value="TreeGrafter"/>
</dbReference>
<evidence type="ECO:0000313" key="5">
    <source>
        <dbReference type="Proteomes" id="UP000239757"/>
    </source>
</evidence>
<dbReference type="GO" id="GO:0008922">
    <property type="term" value="F:long-chain fatty acid [acyl-carrier-protein] ligase activity"/>
    <property type="evidence" value="ECO:0007669"/>
    <property type="project" value="TreeGrafter"/>
</dbReference>
<dbReference type="Pfam" id="PF14244">
    <property type="entry name" value="Retrotran_gag_3"/>
    <property type="match status" value="1"/>
</dbReference>
<feature type="domain" description="Reverse transcriptase Ty1/copia-type" evidence="2">
    <location>
        <begin position="816"/>
        <end position="877"/>
    </location>
</feature>
<dbReference type="Pfam" id="PF23562">
    <property type="entry name" value="AMP-binding_C_3"/>
    <property type="match status" value="1"/>
</dbReference>
<proteinExistence type="predicted"/>